<feature type="domain" description="RNA-binding S4" evidence="3">
    <location>
        <begin position="6"/>
        <end position="69"/>
    </location>
</feature>
<dbReference type="EMBL" id="CP058214">
    <property type="protein sequence ID" value="QPC43206.1"/>
    <property type="molecule type" value="Genomic_DNA"/>
</dbReference>
<reference evidence="4 5" key="1">
    <citation type="submission" date="2020-06" db="EMBL/GenBank/DDBJ databases">
        <title>Genome sequence of 2 isolates from Red Sea Mangroves.</title>
        <authorList>
            <person name="Sefrji F."/>
            <person name="Michoud G."/>
            <person name="Merlino G."/>
            <person name="Daffonchio D."/>
        </authorList>
    </citation>
    <scope>NUCLEOTIDE SEQUENCE [LARGE SCALE GENOMIC DNA]</scope>
    <source>
        <strain evidence="4 5">R1DC25</strain>
    </source>
</reference>
<keyword evidence="5" id="KW-1185">Reference proteome</keyword>
<protein>
    <submittedName>
        <fullName evidence="4">RNA-binding S4 domain-containing protein</fullName>
    </submittedName>
</protein>
<name>A0A7S8C4I6_9HYPH</name>
<evidence type="ECO:0000313" key="4">
    <source>
        <dbReference type="EMBL" id="QPC43206.1"/>
    </source>
</evidence>
<dbReference type="InterPro" id="IPR002942">
    <property type="entry name" value="S4_RNA-bd"/>
</dbReference>
<dbReference type="SUPFAM" id="SSF55174">
    <property type="entry name" value="Alpha-L RNA-binding motif"/>
    <property type="match status" value="1"/>
</dbReference>
<gene>
    <name evidence="4" type="ORF">HW532_11205</name>
</gene>
<evidence type="ECO:0000256" key="2">
    <source>
        <dbReference type="SAM" id="MobiDB-lite"/>
    </source>
</evidence>
<dbReference type="GO" id="GO:0003723">
    <property type="term" value="F:RNA binding"/>
    <property type="evidence" value="ECO:0007669"/>
    <property type="project" value="UniProtKB-KW"/>
</dbReference>
<accession>A0A7S8C4I6</accession>
<keyword evidence="1" id="KW-0694">RNA-binding</keyword>
<dbReference type="InterPro" id="IPR036986">
    <property type="entry name" value="S4_RNA-bd_sf"/>
</dbReference>
<dbReference type="CDD" id="cd00165">
    <property type="entry name" value="S4"/>
    <property type="match status" value="1"/>
</dbReference>
<dbReference type="RefSeq" id="WP_213160567.1">
    <property type="nucleotide sequence ID" value="NZ_CP058214.1"/>
</dbReference>
<evidence type="ECO:0000256" key="1">
    <source>
        <dbReference type="PROSITE-ProRule" id="PRU00182"/>
    </source>
</evidence>
<sequence length="129" mass="14167">MTLDRQRIDKWLFYARFLKTRSAAARLVDSGKLKVNRQRVSKPSHTVSPGDVLTFALHRQVRVVRVVAPGTRRGPAPEARTLYEDLSPEPETAGSAAPAPAAARPAGAGRPTKRDRRQLDTLRNDGGDT</sequence>
<feature type="region of interest" description="Disordered" evidence="2">
    <location>
        <begin position="68"/>
        <end position="129"/>
    </location>
</feature>
<feature type="compositionally biased region" description="Low complexity" evidence="2">
    <location>
        <begin position="89"/>
        <end position="110"/>
    </location>
</feature>
<feature type="compositionally biased region" description="Basic and acidic residues" evidence="2">
    <location>
        <begin position="117"/>
        <end position="129"/>
    </location>
</feature>
<dbReference type="Gene3D" id="3.10.290.10">
    <property type="entry name" value="RNA-binding S4 domain"/>
    <property type="match status" value="1"/>
</dbReference>
<proteinExistence type="predicted"/>
<dbReference type="SMART" id="SM00363">
    <property type="entry name" value="S4"/>
    <property type="match status" value="1"/>
</dbReference>
<dbReference type="KEGG" id="kmn:HW532_11205"/>
<evidence type="ECO:0000259" key="3">
    <source>
        <dbReference type="SMART" id="SM00363"/>
    </source>
</evidence>
<dbReference type="AlphaFoldDB" id="A0A7S8C4I6"/>
<evidence type="ECO:0000313" key="5">
    <source>
        <dbReference type="Proteomes" id="UP000593594"/>
    </source>
</evidence>
<organism evidence="4 5">
    <name type="scientific">Kaustia mangrovi</name>
    <dbReference type="NCBI Taxonomy" id="2593653"/>
    <lineage>
        <taxon>Bacteria</taxon>
        <taxon>Pseudomonadati</taxon>
        <taxon>Pseudomonadota</taxon>
        <taxon>Alphaproteobacteria</taxon>
        <taxon>Hyphomicrobiales</taxon>
        <taxon>Parvibaculaceae</taxon>
        <taxon>Kaustia</taxon>
    </lineage>
</organism>
<dbReference type="Proteomes" id="UP000593594">
    <property type="component" value="Chromosome"/>
</dbReference>
<dbReference type="PROSITE" id="PS50889">
    <property type="entry name" value="S4"/>
    <property type="match status" value="1"/>
</dbReference>
<dbReference type="Pfam" id="PF01479">
    <property type="entry name" value="S4"/>
    <property type="match status" value="1"/>
</dbReference>